<sequence length="38" mass="4558">METIDRNGDYRQERSPSTGTDTIDRNGDYRQERRPSKR</sequence>
<evidence type="ECO:0000256" key="1">
    <source>
        <dbReference type="SAM" id="MobiDB-lite"/>
    </source>
</evidence>
<evidence type="ECO:0000313" key="2">
    <source>
        <dbReference type="EMBL" id="GCC38903.1"/>
    </source>
</evidence>
<gene>
    <name evidence="2" type="ORF">chiPu_0022899</name>
</gene>
<name>A0A401T8A6_CHIPU</name>
<feature type="non-terminal residue" evidence="2">
    <location>
        <position position="38"/>
    </location>
</feature>
<organism evidence="2 3">
    <name type="scientific">Chiloscyllium punctatum</name>
    <name type="common">Brownbanded bambooshark</name>
    <name type="synonym">Hemiscyllium punctatum</name>
    <dbReference type="NCBI Taxonomy" id="137246"/>
    <lineage>
        <taxon>Eukaryota</taxon>
        <taxon>Metazoa</taxon>
        <taxon>Chordata</taxon>
        <taxon>Craniata</taxon>
        <taxon>Vertebrata</taxon>
        <taxon>Chondrichthyes</taxon>
        <taxon>Elasmobranchii</taxon>
        <taxon>Galeomorphii</taxon>
        <taxon>Galeoidea</taxon>
        <taxon>Orectolobiformes</taxon>
        <taxon>Hemiscylliidae</taxon>
        <taxon>Chiloscyllium</taxon>
    </lineage>
</organism>
<dbReference type="Proteomes" id="UP000287033">
    <property type="component" value="Unassembled WGS sequence"/>
</dbReference>
<accession>A0A401T8A6</accession>
<dbReference type="AlphaFoldDB" id="A0A401T8A6"/>
<feature type="compositionally biased region" description="Basic and acidic residues" evidence="1">
    <location>
        <begin position="1"/>
        <end position="14"/>
    </location>
</feature>
<comment type="caution">
    <text evidence="2">The sequence shown here is derived from an EMBL/GenBank/DDBJ whole genome shotgun (WGS) entry which is preliminary data.</text>
</comment>
<dbReference type="EMBL" id="BEZZ01012673">
    <property type="protein sequence ID" value="GCC38903.1"/>
    <property type="molecule type" value="Genomic_DNA"/>
</dbReference>
<protein>
    <submittedName>
        <fullName evidence="2">Uncharacterized protein</fullName>
    </submittedName>
</protein>
<keyword evidence="3" id="KW-1185">Reference proteome</keyword>
<evidence type="ECO:0000313" key="3">
    <source>
        <dbReference type="Proteomes" id="UP000287033"/>
    </source>
</evidence>
<feature type="region of interest" description="Disordered" evidence="1">
    <location>
        <begin position="1"/>
        <end position="38"/>
    </location>
</feature>
<proteinExistence type="predicted"/>
<reference evidence="2 3" key="1">
    <citation type="journal article" date="2018" name="Nat. Ecol. Evol.">
        <title>Shark genomes provide insights into elasmobranch evolution and the origin of vertebrates.</title>
        <authorList>
            <person name="Hara Y"/>
            <person name="Yamaguchi K"/>
            <person name="Onimaru K"/>
            <person name="Kadota M"/>
            <person name="Koyanagi M"/>
            <person name="Keeley SD"/>
            <person name="Tatsumi K"/>
            <person name="Tanaka K"/>
            <person name="Motone F"/>
            <person name="Kageyama Y"/>
            <person name="Nozu R"/>
            <person name="Adachi N"/>
            <person name="Nishimura O"/>
            <person name="Nakagawa R"/>
            <person name="Tanegashima C"/>
            <person name="Kiyatake I"/>
            <person name="Matsumoto R"/>
            <person name="Murakumo K"/>
            <person name="Nishida K"/>
            <person name="Terakita A"/>
            <person name="Kuratani S"/>
            <person name="Sato K"/>
            <person name="Hyodo S Kuraku.S."/>
        </authorList>
    </citation>
    <scope>NUCLEOTIDE SEQUENCE [LARGE SCALE GENOMIC DNA]</scope>
</reference>
<feature type="compositionally biased region" description="Basic and acidic residues" evidence="1">
    <location>
        <begin position="22"/>
        <end position="38"/>
    </location>
</feature>